<reference evidence="3" key="1">
    <citation type="journal article" date="2017" name="Plant J.">
        <title>The pomegranate (Punica granatum L.) genome and the genomics of punicalagin biosynthesis.</title>
        <authorList>
            <person name="Qin G."/>
            <person name="Xu C."/>
            <person name="Ming R."/>
            <person name="Tang H."/>
            <person name="Guyot R."/>
            <person name="Kramer E.M."/>
            <person name="Hu Y."/>
            <person name="Yi X."/>
            <person name="Qi Y."/>
            <person name="Xu X."/>
            <person name="Gao Z."/>
            <person name="Pan H."/>
            <person name="Jian J."/>
            <person name="Tian Y."/>
            <person name="Yue Z."/>
            <person name="Xu Y."/>
        </authorList>
    </citation>
    <scope>NUCLEOTIDE SEQUENCE [LARGE SCALE GENOMIC DNA]</scope>
    <source>
        <strain evidence="3">cv. Dabenzi</strain>
    </source>
</reference>
<accession>A0A218VW59</accession>
<comment type="caution">
    <text evidence="2">The sequence shown here is derived from an EMBL/GenBank/DDBJ whole genome shotgun (WGS) entry which is preliminary data.</text>
</comment>
<evidence type="ECO:0000313" key="2">
    <source>
        <dbReference type="EMBL" id="OWM64715.1"/>
    </source>
</evidence>
<sequence length="117" mass="12258">MRGRSPKAVDVGPKPESSRCGAEARKQYMRGRSPKVGSKPDAVNAGPKPYAVNAGPKPDAGQKPKSWVEALCSKCLAEARCGAKPKSGAEARCGAEPDAVNACSIRKCKRCKSKGQC</sequence>
<protein>
    <submittedName>
        <fullName evidence="2">Uncharacterized protein</fullName>
    </submittedName>
</protein>
<evidence type="ECO:0000313" key="3">
    <source>
        <dbReference type="Proteomes" id="UP000197138"/>
    </source>
</evidence>
<feature type="region of interest" description="Disordered" evidence="1">
    <location>
        <begin position="1"/>
        <end position="63"/>
    </location>
</feature>
<dbReference type="AlphaFoldDB" id="A0A218VW59"/>
<organism evidence="2 3">
    <name type="scientific">Punica granatum</name>
    <name type="common">Pomegranate</name>
    <dbReference type="NCBI Taxonomy" id="22663"/>
    <lineage>
        <taxon>Eukaryota</taxon>
        <taxon>Viridiplantae</taxon>
        <taxon>Streptophyta</taxon>
        <taxon>Embryophyta</taxon>
        <taxon>Tracheophyta</taxon>
        <taxon>Spermatophyta</taxon>
        <taxon>Magnoliopsida</taxon>
        <taxon>eudicotyledons</taxon>
        <taxon>Gunneridae</taxon>
        <taxon>Pentapetalae</taxon>
        <taxon>rosids</taxon>
        <taxon>malvids</taxon>
        <taxon>Myrtales</taxon>
        <taxon>Lythraceae</taxon>
        <taxon>Punica</taxon>
    </lineage>
</organism>
<gene>
    <name evidence="2" type="ORF">CDL15_Pgr005978</name>
</gene>
<dbReference type="EMBL" id="MTKT01005801">
    <property type="protein sequence ID" value="OWM64715.1"/>
    <property type="molecule type" value="Genomic_DNA"/>
</dbReference>
<evidence type="ECO:0000256" key="1">
    <source>
        <dbReference type="SAM" id="MobiDB-lite"/>
    </source>
</evidence>
<name>A0A218VW59_PUNGR</name>
<proteinExistence type="predicted"/>
<dbReference type="Proteomes" id="UP000197138">
    <property type="component" value="Unassembled WGS sequence"/>
</dbReference>